<evidence type="ECO:0000313" key="5">
    <source>
        <dbReference type="EMBL" id="EGG11983.1"/>
    </source>
</evidence>
<dbReference type="GO" id="GO:0005198">
    <property type="term" value="F:structural molecule activity"/>
    <property type="evidence" value="ECO:0007669"/>
    <property type="project" value="EnsemblFungi"/>
</dbReference>
<dbReference type="HOGENOM" id="CLU_031814_0_0_1"/>
<dbReference type="Pfam" id="PF10602">
    <property type="entry name" value="RPN7"/>
    <property type="match status" value="1"/>
</dbReference>
<dbReference type="RefSeq" id="XP_007404358.1">
    <property type="nucleotide sequence ID" value="XM_007404296.1"/>
</dbReference>
<evidence type="ECO:0000256" key="2">
    <source>
        <dbReference type="ARBA" id="ARBA00093435"/>
    </source>
</evidence>
<accession>F4R524</accession>
<reference evidence="6" key="1">
    <citation type="journal article" date="2011" name="Proc. Natl. Acad. Sci. U.S.A.">
        <title>Obligate biotrophy features unraveled by the genomic analysis of rust fungi.</title>
        <authorList>
            <person name="Duplessis S."/>
            <person name="Cuomo C.A."/>
            <person name="Lin Y.-C."/>
            <person name="Aerts A."/>
            <person name="Tisserant E."/>
            <person name="Veneault-Fourrey C."/>
            <person name="Joly D.L."/>
            <person name="Hacquard S."/>
            <person name="Amselem J."/>
            <person name="Cantarel B.L."/>
            <person name="Chiu R."/>
            <person name="Coutinho P.M."/>
            <person name="Feau N."/>
            <person name="Field M."/>
            <person name="Frey P."/>
            <person name="Gelhaye E."/>
            <person name="Goldberg J."/>
            <person name="Grabherr M.G."/>
            <person name="Kodira C.D."/>
            <person name="Kohler A."/>
            <person name="Kuees U."/>
            <person name="Lindquist E.A."/>
            <person name="Lucas S.M."/>
            <person name="Mago R."/>
            <person name="Mauceli E."/>
            <person name="Morin E."/>
            <person name="Murat C."/>
            <person name="Pangilinan J.L."/>
            <person name="Park R."/>
            <person name="Pearson M."/>
            <person name="Quesneville H."/>
            <person name="Rouhier N."/>
            <person name="Sakthikumar S."/>
            <person name="Salamov A.A."/>
            <person name="Schmutz J."/>
            <person name="Selles B."/>
            <person name="Shapiro H."/>
            <person name="Tanguay P."/>
            <person name="Tuskan G.A."/>
            <person name="Henrissat B."/>
            <person name="Van de Peer Y."/>
            <person name="Rouze P."/>
            <person name="Ellis J.G."/>
            <person name="Dodds P.N."/>
            <person name="Schein J.E."/>
            <person name="Zhong S."/>
            <person name="Hamelin R.C."/>
            <person name="Grigoriev I.V."/>
            <person name="Szabo L.J."/>
            <person name="Martin F."/>
        </authorList>
    </citation>
    <scope>NUCLEOTIDE SEQUENCE [LARGE SCALE GENOMIC DNA]</scope>
    <source>
        <strain evidence="6">98AG31 / pathotype 3-4-7</strain>
    </source>
</reference>
<dbReference type="Pfam" id="PF01399">
    <property type="entry name" value="PCI"/>
    <property type="match status" value="1"/>
</dbReference>
<dbReference type="STRING" id="747676.F4R524"/>
<dbReference type="eggNOG" id="KOG0687">
    <property type="taxonomic scope" value="Eukaryota"/>
</dbReference>
<dbReference type="EMBL" id="GL883091">
    <property type="protein sequence ID" value="EGG11983.1"/>
    <property type="molecule type" value="Genomic_DNA"/>
</dbReference>
<dbReference type="FunFam" id="1.25.40.570:FF:000005">
    <property type="entry name" value="26S proteasome regulatory subunit N7"/>
    <property type="match status" value="1"/>
</dbReference>
<proteinExistence type="predicted"/>
<dbReference type="InterPro" id="IPR049549">
    <property type="entry name" value="RPN7_PSMD6_C"/>
</dbReference>
<comment type="function">
    <text evidence="2">Component of the 19S cap proteasome complex which acts as a regulatory subunit of the 26S proteasome, involved in the ATP-dependent degradation of ubiquitinated proteins.</text>
</comment>
<dbReference type="InterPro" id="IPR019585">
    <property type="entry name" value="Rpn7/CSN1"/>
</dbReference>
<dbReference type="GO" id="GO:0043161">
    <property type="term" value="P:proteasome-mediated ubiquitin-dependent protein catabolic process"/>
    <property type="evidence" value="ECO:0007669"/>
    <property type="project" value="EnsemblFungi"/>
</dbReference>
<evidence type="ECO:0000259" key="4">
    <source>
        <dbReference type="PROSITE" id="PS50250"/>
    </source>
</evidence>
<sequence length="349" mass="39842">MGPFLKTILEEDQHQIPSNLLSKIPKTLLQELEQINQEKLLSLEQKIKDSIENLGETEISDSLRSKASYLSQIGAKKEECIKAFEDALEKQAGLGSKIDLRLALIRVGFFYLDHSLITQEFVKTKQLVDSGGDWDRRNRLKVYQAMYYMAIRDFKAATPLLLDTISTFTATELLSYEDFITLTIISSGLSLERKDMKKKIIESPEVVSIISERPHLDSLVSSIYNTEYDKFFIELSEVEQIYLIPSRLLSIHTRFYVREMRIKAYNQLLESYKSVSMKSMAKAFGVTEEFIDSELSRFISAGRLNCSIDKVNGIVETKRPDSKNSMYISVVKNGDSLLNSIQKLSRVIG</sequence>
<dbReference type="SMART" id="SM00088">
    <property type="entry name" value="PINT"/>
    <property type="match status" value="1"/>
</dbReference>
<comment type="subunit">
    <text evidence="3">The 26S proteasome is composed of a core protease, known as the 20S proteasome, capped at one or both ends by the 19S regulatory complex (RC). The RC is composed of at least 18 different subunits in two subcomplexes, the base and the lid, which form the portions proximal and distal to the 20S proteolytic core, respectively. Component of the lid subcomplex of the 19S RC.</text>
</comment>
<evidence type="ECO:0000256" key="3">
    <source>
        <dbReference type="ARBA" id="ARBA00093502"/>
    </source>
</evidence>
<keyword evidence="1" id="KW-0647">Proteasome</keyword>
<dbReference type="FunCoup" id="F4R524">
    <property type="interactions" value="500"/>
</dbReference>
<dbReference type="SUPFAM" id="SSF46785">
    <property type="entry name" value="Winged helix' DNA-binding domain"/>
    <property type="match status" value="1"/>
</dbReference>
<keyword evidence="6" id="KW-1185">Reference proteome</keyword>
<dbReference type="Pfam" id="PF21154">
    <property type="entry name" value="RPN7_PSMD6_C"/>
    <property type="match status" value="1"/>
</dbReference>
<protein>
    <recommendedName>
        <fullName evidence="4">PCI domain-containing protein</fullName>
    </recommendedName>
</protein>
<dbReference type="PANTHER" id="PTHR14145">
    <property type="entry name" value="26S PROTESOME SUBUNIT 6"/>
    <property type="match status" value="1"/>
</dbReference>
<dbReference type="Proteomes" id="UP000001072">
    <property type="component" value="Unassembled WGS sequence"/>
</dbReference>
<dbReference type="InterPro" id="IPR045135">
    <property type="entry name" value="Rpn7_N"/>
</dbReference>
<dbReference type="InterPro" id="IPR000717">
    <property type="entry name" value="PCI_dom"/>
</dbReference>
<evidence type="ECO:0000313" key="6">
    <source>
        <dbReference type="Proteomes" id="UP000001072"/>
    </source>
</evidence>
<dbReference type="InterPro" id="IPR036390">
    <property type="entry name" value="WH_DNA-bd_sf"/>
</dbReference>
<dbReference type="GO" id="GO:0008541">
    <property type="term" value="C:proteasome regulatory particle, lid subcomplex"/>
    <property type="evidence" value="ECO:0007669"/>
    <property type="project" value="EnsemblFungi"/>
</dbReference>
<dbReference type="Gene3D" id="1.25.40.570">
    <property type="match status" value="1"/>
</dbReference>
<dbReference type="AlphaFoldDB" id="F4R524"/>
<feature type="domain" description="PCI" evidence="4">
    <location>
        <begin position="153"/>
        <end position="322"/>
    </location>
</feature>
<name>F4R524_MELLP</name>
<dbReference type="InParanoid" id="F4R524"/>
<dbReference type="GeneID" id="18921494"/>
<dbReference type="VEuPathDB" id="FungiDB:MELLADRAFT_101836"/>
<gene>
    <name evidence="5" type="ORF">MELLADRAFT_101836</name>
</gene>
<organism evidence="6">
    <name type="scientific">Melampsora larici-populina (strain 98AG31 / pathotype 3-4-7)</name>
    <name type="common">Poplar leaf rust fungus</name>
    <dbReference type="NCBI Taxonomy" id="747676"/>
    <lineage>
        <taxon>Eukaryota</taxon>
        <taxon>Fungi</taxon>
        <taxon>Dikarya</taxon>
        <taxon>Basidiomycota</taxon>
        <taxon>Pucciniomycotina</taxon>
        <taxon>Pucciniomycetes</taxon>
        <taxon>Pucciniales</taxon>
        <taxon>Melampsoraceae</taxon>
        <taxon>Melampsora</taxon>
    </lineage>
</organism>
<evidence type="ECO:0000256" key="1">
    <source>
        <dbReference type="ARBA" id="ARBA00022942"/>
    </source>
</evidence>
<dbReference type="PANTHER" id="PTHR14145:SF1">
    <property type="entry name" value="26S PROTEASOME NON-ATPASE REGULATORY SUBUNIT 6"/>
    <property type="match status" value="1"/>
</dbReference>
<dbReference type="GO" id="GO:0005634">
    <property type="term" value="C:nucleus"/>
    <property type="evidence" value="ECO:0007669"/>
    <property type="project" value="EnsemblFungi"/>
</dbReference>
<dbReference type="OrthoDB" id="1452at2759"/>
<dbReference type="PROSITE" id="PS50250">
    <property type="entry name" value="PCI"/>
    <property type="match status" value="1"/>
</dbReference>
<dbReference type="KEGG" id="mlr:MELLADRAFT_101836"/>